<keyword evidence="5" id="KW-0449">Lipoprotein</keyword>
<organism evidence="5 6">
    <name type="scientific">Actinomadura darangshiensis</name>
    <dbReference type="NCBI Taxonomy" id="705336"/>
    <lineage>
        <taxon>Bacteria</taxon>
        <taxon>Bacillati</taxon>
        <taxon>Actinomycetota</taxon>
        <taxon>Actinomycetes</taxon>
        <taxon>Streptosporangiales</taxon>
        <taxon>Thermomonosporaceae</taxon>
        <taxon>Actinomadura</taxon>
    </lineage>
</organism>
<dbReference type="InterPro" id="IPR018976">
    <property type="entry name" value="Imelysin-like"/>
</dbReference>
<dbReference type="GO" id="GO:0030313">
    <property type="term" value="C:cell envelope"/>
    <property type="evidence" value="ECO:0007669"/>
    <property type="project" value="UniProtKB-SubCell"/>
</dbReference>
<accession>A0A4R5AYE0</accession>
<dbReference type="PANTHER" id="PTHR39192">
    <property type="entry name" value="IRON UPTAKE SYSTEM COMPONENT EFEO"/>
    <property type="match status" value="1"/>
</dbReference>
<evidence type="ECO:0000256" key="1">
    <source>
        <dbReference type="ARBA" id="ARBA00004196"/>
    </source>
</evidence>
<evidence type="ECO:0000256" key="2">
    <source>
        <dbReference type="ARBA" id="ARBA00005989"/>
    </source>
</evidence>
<dbReference type="PANTHER" id="PTHR39192:SF1">
    <property type="entry name" value="IRON UPTAKE SYSTEM COMPONENT EFEO"/>
    <property type="match status" value="1"/>
</dbReference>
<dbReference type="EMBL" id="SMKY01000128">
    <property type="protein sequence ID" value="TDD77923.1"/>
    <property type="molecule type" value="Genomic_DNA"/>
</dbReference>
<evidence type="ECO:0000256" key="3">
    <source>
        <dbReference type="ARBA" id="ARBA00022729"/>
    </source>
</evidence>
<dbReference type="Proteomes" id="UP000295578">
    <property type="component" value="Unassembled WGS sequence"/>
</dbReference>
<dbReference type="Gene3D" id="1.20.1420.20">
    <property type="entry name" value="M75 peptidase, HXXE motif"/>
    <property type="match status" value="1"/>
</dbReference>
<reference evidence="5 6" key="1">
    <citation type="submission" date="2019-03" db="EMBL/GenBank/DDBJ databases">
        <title>Draft genome sequences of novel Actinobacteria.</title>
        <authorList>
            <person name="Sahin N."/>
            <person name="Ay H."/>
            <person name="Saygin H."/>
        </authorList>
    </citation>
    <scope>NUCLEOTIDE SEQUENCE [LARGE SCALE GENOMIC DNA]</scope>
    <source>
        <strain evidence="5 6">DSM 45941</strain>
    </source>
</reference>
<dbReference type="OrthoDB" id="7260758at2"/>
<dbReference type="CDD" id="cd14656">
    <property type="entry name" value="Imelysin-like_EfeO"/>
    <property type="match status" value="1"/>
</dbReference>
<comment type="caution">
    <text evidence="5">The sequence shown here is derived from an EMBL/GenBank/DDBJ whole genome shotgun (WGS) entry which is preliminary data.</text>
</comment>
<dbReference type="AlphaFoldDB" id="A0A4R5AYE0"/>
<comment type="similarity">
    <text evidence="2">Belongs to the EfeM/EfeO family.</text>
</comment>
<proteinExistence type="inferred from homology"/>
<name>A0A4R5AYE0_9ACTN</name>
<feature type="domain" description="Imelysin-like" evidence="4">
    <location>
        <begin position="134"/>
        <end position="363"/>
    </location>
</feature>
<keyword evidence="3" id="KW-0732">Signal</keyword>
<keyword evidence="6" id="KW-1185">Reference proteome</keyword>
<dbReference type="InterPro" id="IPR038352">
    <property type="entry name" value="Imelysin_sf"/>
</dbReference>
<dbReference type="Pfam" id="PF09375">
    <property type="entry name" value="Peptidase_M75"/>
    <property type="match status" value="1"/>
</dbReference>
<comment type="subcellular location">
    <subcellularLocation>
        <location evidence="1">Cell envelope</location>
    </subcellularLocation>
</comment>
<evidence type="ECO:0000259" key="4">
    <source>
        <dbReference type="Pfam" id="PF09375"/>
    </source>
</evidence>
<gene>
    <name evidence="5" type="ORF">E1293_25310</name>
</gene>
<dbReference type="InterPro" id="IPR050894">
    <property type="entry name" value="EfeM/EfeO_iron_uptake"/>
</dbReference>
<dbReference type="InterPro" id="IPR034981">
    <property type="entry name" value="Imelysin-like_EfeO/Algp7"/>
</dbReference>
<dbReference type="RefSeq" id="WP_132199950.1">
    <property type="nucleotide sequence ID" value="NZ_SMKY01000128.1"/>
</dbReference>
<evidence type="ECO:0000313" key="5">
    <source>
        <dbReference type="EMBL" id="TDD77923.1"/>
    </source>
</evidence>
<sequence>MPLIVTTAVLAAGCARDGASGHGEPMVQAGRAHCGQGWSHSDAGTQTLVVHNGDAAAVDVTVVDPSGGAVYAELEDVGPGATRPMRVSLGAGTYVVRCLPEDAAVVTGPRVRVTGSGGGARGVRPLTRNDLYPAVRAYRAYVTEGLGKLEARTDSLLDAVRAEDLGGAREAWLPAHLAYERLGAAYGTFGDFADEIDGRPAGLAKGVHDPEFTGFHRVEWGLWHGESAGSLRGPAERLARDVKALWDDFPRQQIDPGDLGLRAHEILENTLQFELTGKADQGSGTALATAAANLDGTRAVLDPLRPLLKGRMPGLAEIDTWLDRTSGLLSAQHRHGEWTPLDRLSTLERERIDGAAGELVERLASVATVAAVRRSS</sequence>
<protein>
    <submittedName>
        <fullName evidence="5">EfeM/EfeO family lipoprotein</fullName>
    </submittedName>
</protein>
<evidence type="ECO:0000313" key="6">
    <source>
        <dbReference type="Proteomes" id="UP000295578"/>
    </source>
</evidence>